<dbReference type="PROSITE" id="PS50102">
    <property type="entry name" value="RRM"/>
    <property type="match status" value="1"/>
</dbReference>
<evidence type="ECO:0000259" key="9">
    <source>
        <dbReference type="PROSITE" id="PS50102"/>
    </source>
</evidence>
<dbReference type="GeneID" id="112870701"/>
<evidence type="ECO:0000256" key="6">
    <source>
        <dbReference type="ARBA" id="ARBA00023242"/>
    </source>
</evidence>
<feature type="domain" description="RRM" evidence="9">
    <location>
        <begin position="16"/>
        <end position="94"/>
    </location>
</feature>
<dbReference type="FunFam" id="1.10.20.70:FF:000001">
    <property type="entry name" value="Cleavage stimulation factor subunit 2"/>
    <property type="match status" value="1"/>
</dbReference>
<keyword evidence="10" id="KW-1185">Reference proteome</keyword>
<dbReference type="Gene3D" id="1.25.40.630">
    <property type="match status" value="1"/>
</dbReference>
<keyword evidence="5 7" id="KW-0694">RNA-binding</keyword>
<dbReference type="SMART" id="SM00360">
    <property type="entry name" value="RRM"/>
    <property type="match status" value="1"/>
</dbReference>
<evidence type="ECO:0000256" key="4">
    <source>
        <dbReference type="ARBA" id="ARBA00022737"/>
    </source>
</evidence>
<keyword evidence="4" id="KW-0677">Repeat</keyword>
<sequence length="508" mass="53870">MAGLTVRDPAVDRSLRSVFVGNIPYEATEEQLKDIFSEVGPVVSFRLVYDRETGKPKGYGFCEYQDQETALSAMRNLNGREFSGRALRVDNAASEKNKEELKSLGTGAPVIESPYGETISPEDAPESISKAVASLPPEQMFELMKQMKLCVQNSPQEARNMLLQNPQLAYALLQAQVVMRIVDPEIALKILHRQTNIPTLIAGNPQPVHSAGPGSGSSVSMSQQNPQAPQAQSLGGMHVNGAPPLMQASMQAGVPAPGQIPATVTGPGPGSLAPGGYLGPPHQGPPMHHVPGHDSRGPPPHEMRGGPLAEPRPLMAEPRGPMLDQRGPPLDGRGGRDPRGIDTRGMEARAMEARGLDARGLEARAMEARAMEARAMEARAMEARAMEVRGIEARSMDTRGPVPGPRGPIPSGIQGPSPINMGAVGPQGSRQVPVMQGAGMQGANIQGGGQPGGFSPGQNQVTPQDHEKAALIMQVLQLTADQIAMLPPEQRQSILILKEQIQKSTGAP</sequence>
<name>A0A6P6IN19_PUMCO</name>
<evidence type="ECO:0000313" key="11">
    <source>
        <dbReference type="RefSeq" id="XP_025789575.1"/>
    </source>
</evidence>
<evidence type="ECO:0000313" key="10">
    <source>
        <dbReference type="Proteomes" id="UP000515131"/>
    </source>
</evidence>
<dbReference type="Gene3D" id="1.10.20.70">
    <property type="entry name" value="Transcription termination and cleavage factor, C-terminal domain"/>
    <property type="match status" value="1"/>
</dbReference>
<dbReference type="FunFam" id="3.30.70.330:FF:000061">
    <property type="entry name" value="cleavage stimulation factor subunit 2 isoform X1"/>
    <property type="match status" value="1"/>
</dbReference>
<feature type="compositionally biased region" description="Basic and acidic residues" evidence="8">
    <location>
        <begin position="333"/>
        <end position="342"/>
    </location>
</feature>
<dbReference type="Proteomes" id="UP000515131">
    <property type="component" value="Unplaced"/>
</dbReference>
<protein>
    <submittedName>
        <fullName evidence="11">Cleavage stimulation factor subunit 2</fullName>
    </submittedName>
</protein>
<dbReference type="CDD" id="cd12671">
    <property type="entry name" value="RRM_CSTF2_CSTF2T"/>
    <property type="match status" value="1"/>
</dbReference>
<dbReference type="InterPro" id="IPR038192">
    <property type="entry name" value="CSTF_C_sf"/>
</dbReference>
<dbReference type="InterPro" id="IPR026896">
    <property type="entry name" value="CSTF_C"/>
</dbReference>
<evidence type="ECO:0000256" key="1">
    <source>
        <dbReference type="ARBA" id="ARBA00004123"/>
    </source>
</evidence>
<dbReference type="GO" id="GO:0031124">
    <property type="term" value="P:mRNA 3'-end processing"/>
    <property type="evidence" value="ECO:0007669"/>
    <property type="project" value="InterPro"/>
</dbReference>
<dbReference type="FunFam" id="1.25.40.630:FF:000001">
    <property type="entry name" value="Cleavage stimulation factor subunit 2"/>
    <property type="match status" value="1"/>
</dbReference>
<dbReference type="InterPro" id="IPR025742">
    <property type="entry name" value="CSTF2_hinge"/>
</dbReference>
<evidence type="ECO:0000256" key="5">
    <source>
        <dbReference type="ARBA" id="ARBA00022884"/>
    </source>
</evidence>
<gene>
    <name evidence="11" type="primary">CSTF2</name>
</gene>
<keyword evidence="2" id="KW-0597">Phosphoprotein</keyword>
<feature type="region of interest" description="Disordered" evidence="8">
    <location>
        <begin position="201"/>
        <end position="342"/>
    </location>
</feature>
<dbReference type="Pfam" id="PF14327">
    <property type="entry name" value="CSTF2_hinge"/>
    <property type="match status" value="1"/>
</dbReference>
<accession>A0A6P6IN19</accession>
<dbReference type="RefSeq" id="XP_025789575.1">
    <property type="nucleotide sequence ID" value="XM_025933790.1"/>
</dbReference>
<evidence type="ECO:0000256" key="8">
    <source>
        <dbReference type="SAM" id="MobiDB-lite"/>
    </source>
</evidence>
<dbReference type="InterPro" id="IPR012677">
    <property type="entry name" value="Nucleotide-bd_a/b_plait_sf"/>
</dbReference>
<organism evidence="10 11">
    <name type="scientific">Puma concolor</name>
    <name type="common">Mountain lion</name>
    <name type="synonym">Felis concolor</name>
    <dbReference type="NCBI Taxonomy" id="9696"/>
    <lineage>
        <taxon>Eukaryota</taxon>
        <taxon>Metazoa</taxon>
        <taxon>Chordata</taxon>
        <taxon>Craniata</taxon>
        <taxon>Vertebrata</taxon>
        <taxon>Euteleostomi</taxon>
        <taxon>Mammalia</taxon>
        <taxon>Eutheria</taxon>
        <taxon>Laurasiatheria</taxon>
        <taxon>Carnivora</taxon>
        <taxon>Feliformia</taxon>
        <taxon>Felidae</taxon>
        <taxon>Felinae</taxon>
        <taxon>Puma</taxon>
    </lineage>
</organism>
<dbReference type="Pfam" id="PF14304">
    <property type="entry name" value="CSTF_C"/>
    <property type="match status" value="1"/>
</dbReference>
<evidence type="ECO:0000256" key="2">
    <source>
        <dbReference type="ARBA" id="ARBA00022553"/>
    </source>
</evidence>
<feature type="compositionally biased region" description="Low complexity" evidence="8">
    <location>
        <begin position="222"/>
        <end position="233"/>
    </location>
</feature>
<dbReference type="CTD" id="1478"/>
<comment type="subcellular location">
    <subcellularLocation>
        <location evidence="1">Nucleus</location>
    </subcellularLocation>
</comment>
<evidence type="ECO:0000256" key="7">
    <source>
        <dbReference type="PROSITE-ProRule" id="PRU00176"/>
    </source>
</evidence>
<dbReference type="AlphaFoldDB" id="A0A6P6IN19"/>
<reference evidence="11" key="1">
    <citation type="submission" date="2025-08" db="UniProtKB">
        <authorList>
            <consortium name="RefSeq"/>
        </authorList>
    </citation>
    <scope>IDENTIFICATION</scope>
    <source>
        <tissue evidence="11">Blood</tissue>
    </source>
</reference>
<keyword evidence="3" id="KW-0507">mRNA processing</keyword>
<dbReference type="GO" id="GO:0003729">
    <property type="term" value="F:mRNA binding"/>
    <property type="evidence" value="ECO:0007669"/>
    <property type="project" value="TreeGrafter"/>
</dbReference>
<dbReference type="Pfam" id="PF00076">
    <property type="entry name" value="RRM_1"/>
    <property type="match status" value="1"/>
</dbReference>
<dbReference type="GO" id="GO:0005847">
    <property type="term" value="C:mRNA cleavage and polyadenylation specificity factor complex"/>
    <property type="evidence" value="ECO:0007669"/>
    <property type="project" value="TreeGrafter"/>
</dbReference>
<dbReference type="KEGG" id="pcoo:112870701"/>
<dbReference type="Gene3D" id="3.30.70.330">
    <property type="match status" value="1"/>
</dbReference>
<feature type="compositionally biased region" description="Basic and acidic residues" evidence="8">
    <location>
        <begin position="291"/>
        <end position="304"/>
    </location>
</feature>
<dbReference type="InterPro" id="IPR000504">
    <property type="entry name" value="RRM_dom"/>
</dbReference>
<keyword evidence="6" id="KW-0539">Nucleus</keyword>
<dbReference type="InterPro" id="IPR035979">
    <property type="entry name" value="RBD_domain_sf"/>
</dbReference>
<dbReference type="SUPFAM" id="SSF54928">
    <property type="entry name" value="RNA-binding domain, RBD"/>
    <property type="match status" value="1"/>
</dbReference>
<dbReference type="PANTHER" id="PTHR45735">
    <property type="entry name" value="CLEAVAGE STIMULATION FACTOR SUBUNIT 2"/>
    <property type="match status" value="1"/>
</dbReference>
<dbReference type="PANTHER" id="PTHR45735:SF6">
    <property type="entry name" value="CLEAVAGE STIMULATION FACTOR SUBUNIT 2"/>
    <property type="match status" value="1"/>
</dbReference>
<evidence type="ECO:0000256" key="3">
    <source>
        <dbReference type="ARBA" id="ARBA00022664"/>
    </source>
</evidence>
<proteinExistence type="predicted"/>